<dbReference type="EMBL" id="CM012444">
    <property type="protein sequence ID" value="RVE69398.1"/>
    <property type="molecule type" value="Genomic_DNA"/>
</dbReference>
<name>A0A437D3D7_ORYJA</name>
<feature type="transmembrane region" description="Helical" evidence="8">
    <location>
        <begin position="211"/>
        <end position="232"/>
    </location>
</feature>
<dbReference type="OrthoDB" id="8737882at2759"/>
<dbReference type="Proteomes" id="UP000283210">
    <property type="component" value="Chromosome 8"/>
</dbReference>
<evidence type="ECO:0000256" key="1">
    <source>
        <dbReference type="ARBA" id="ARBA00004141"/>
    </source>
</evidence>
<dbReference type="Pfam" id="PF01284">
    <property type="entry name" value="MARVEL"/>
    <property type="match status" value="1"/>
</dbReference>
<dbReference type="InterPro" id="IPR047123">
    <property type="entry name" value="MYADM-like"/>
</dbReference>
<dbReference type="PANTHER" id="PTHR17068">
    <property type="entry name" value="MYELOID-ASSOCIATED DIFFERENTIATION MARKER MYADM FAMILY MEMBER"/>
    <property type="match status" value="1"/>
</dbReference>
<proteinExistence type="inferred from homology"/>
<evidence type="ECO:0000256" key="6">
    <source>
        <dbReference type="ARBA" id="ARBA00034721"/>
    </source>
</evidence>
<keyword evidence="3" id="KW-0677">Repeat</keyword>
<dbReference type="PANTHER" id="PTHR17068:SF2">
    <property type="entry name" value="MYELOID-ASSOCIATED DIFFERENTIATION MARKER-LIKE"/>
    <property type="match status" value="1"/>
</dbReference>
<evidence type="ECO:0000256" key="8">
    <source>
        <dbReference type="SAM" id="Phobius"/>
    </source>
</evidence>
<evidence type="ECO:0000256" key="4">
    <source>
        <dbReference type="ARBA" id="ARBA00022989"/>
    </source>
</evidence>
<dbReference type="PROSITE" id="PS51225">
    <property type="entry name" value="MARVEL"/>
    <property type="match status" value="2"/>
</dbReference>
<feature type="transmembrane region" description="Helical" evidence="8">
    <location>
        <begin position="79"/>
        <end position="100"/>
    </location>
</feature>
<comment type="subcellular location">
    <subcellularLocation>
        <location evidence="1">Membrane</location>
        <topology evidence="1">Multi-pass membrane protein</topology>
    </subcellularLocation>
</comment>
<sequence length="283" mass="32384">MVTLDLKTLTSTLGITRILELISNCICFSVMASVGLHDFSIWIWFLFTWSFSFCTTFLILILELFGLNQQLPFSWNDFTAAYSIGATLMVFATSVIMTVGFVKFDYAKFFATTFFSYFSFGLYLNEVNLIRKKSEEISAFLSTIPGFLKIIEAFVASIIFICLSLSPYPYYPELKWCVSVYSIGFIFDMFFIIVIICRLESWLPVLSDKVVLVFNVMGTVAYMIAVILWPVFGFKHITTEGCSTFAFCPWKMVIVITSMTCVNFVINIVNLVYSVRKQFFSQT</sequence>
<evidence type="ECO:0000313" key="10">
    <source>
        <dbReference type="EMBL" id="RVE69398.1"/>
    </source>
</evidence>
<feature type="transmembrane region" description="Helical" evidence="8">
    <location>
        <begin position="106"/>
        <end position="125"/>
    </location>
</feature>
<keyword evidence="5 7" id="KW-0472">Membrane</keyword>
<dbReference type="OMA" id="LISNCIC"/>
<dbReference type="InterPro" id="IPR008253">
    <property type="entry name" value="Marvel"/>
</dbReference>
<comment type="similarity">
    <text evidence="6">Belongs to the MAL family.</text>
</comment>
<gene>
    <name evidence="10" type="ORF">OJAV_G00077490</name>
</gene>
<evidence type="ECO:0000256" key="2">
    <source>
        <dbReference type="ARBA" id="ARBA00022692"/>
    </source>
</evidence>
<feature type="transmembrane region" description="Helical" evidence="8">
    <location>
        <begin position="178"/>
        <end position="199"/>
    </location>
</feature>
<evidence type="ECO:0000259" key="9">
    <source>
        <dbReference type="PROSITE" id="PS51225"/>
    </source>
</evidence>
<keyword evidence="11" id="KW-1185">Reference proteome</keyword>
<reference evidence="10 11" key="2">
    <citation type="submission" date="2019-01" db="EMBL/GenBank/DDBJ databases">
        <title>A chromosome length genome reference of the Java medaka (oryzias javanicus).</title>
        <authorList>
            <person name="Herpin A."/>
            <person name="Takehana Y."/>
            <person name="Naruse K."/>
            <person name="Ansai S."/>
            <person name="Kawaguchi M."/>
        </authorList>
    </citation>
    <scope>NUCLEOTIDE SEQUENCE [LARGE SCALE GENOMIC DNA]</scope>
    <source>
        <strain evidence="10">RS831</strain>
        <tissue evidence="10">Whole body</tissue>
    </source>
</reference>
<evidence type="ECO:0000256" key="5">
    <source>
        <dbReference type="ARBA" id="ARBA00023136"/>
    </source>
</evidence>
<evidence type="ECO:0000256" key="3">
    <source>
        <dbReference type="ARBA" id="ARBA00022737"/>
    </source>
</evidence>
<keyword evidence="2 7" id="KW-0812">Transmembrane</keyword>
<dbReference type="AlphaFoldDB" id="A0A437D3D7"/>
<feature type="domain" description="MARVEL" evidence="9">
    <location>
        <begin position="140"/>
        <end position="279"/>
    </location>
</feature>
<feature type="transmembrane region" description="Helical" evidence="8">
    <location>
        <begin position="41"/>
        <end position="67"/>
    </location>
</feature>
<feature type="domain" description="MARVEL" evidence="9">
    <location>
        <begin position="8"/>
        <end position="135"/>
    </location>
</feature>
<feature type="transmembrane region" description="Helical" evidence="8">
    <location>
        <begin position="146"/>
        <end position="166"/>
    </location>
</feature>
<keyword evidence="4 8" id="KW-1133">Transmembrane helix</keyword>
<protein>
    <recommendedName>
        <fullName evidence="9">MARVEL domain-containing protein</fullName>
    </recommendedName>
</protein>
<evidence type="ECO:0000256" key="7">
    <source>
        <dbReference type="PROSITE-ProRule" id="PRU00581"/>
    </source>
</evidence>
<reference evidence="10 11" key="1">
    <citation type="submission" date="2018-11" db="EMBL/GenBank/DDBJ databases">
        <authorList>
            <person name="Lopez-Roques C."/>
            <person name="Donnadieu C."/>
            <person name="Bouchez O."/>
            <person name="Klopp C."/>
            <person name="Cabau C."/>
            <person name="Zahm M."/>
        </authorList>
    </citation>
    <scope>NUCLEOTIDE SEQUENCE [LARGE SCALE GENOMIC DNA]</scope>
    <source>
        <strain evidence="10">RS831</strain>
        <tissue evidence="10">Whole body</tissue>
    </source>
</reference>
<dbReference type="GO" id="GO:0016020">
    <property type="term" value="C:membrane"/>
    <property type="evidence" value="ECO:0007669"/>
    <property type="project" value="UniProtKB-SubCell"/>
</dbReference>
<accession>A0A437D3D7</accession>
<organism evidence="10 11">
    <name type="scientific">Oryzias javanicus</name>
    <name type="common">Javanese ricefish</name>
    <name type="synonym">Aplocheilus javanicus</name>
    <dbReference type="NCBI Taxonomy" id="123683"/>
    <lineage>
        <taxon>Eukaryota</taxon>
        <taxon>Metazoa</taxon>
        <taxon>Chordata</taxon>
        <taxon>Craniata</taxon>
        <taxon>Vertebrata</taxon>
        <taxon>Euteleostomi</taxon>
        <taxon>Actinopterygii</taxon>
        <taxon>Neopterygii</taxon>
        <taxon>Teleostei</taxon>
        <taxon>Neoteleostei</taxon>
        <taxon>Acanthomorphata</taxon>
        <taxon>Ovalentaria</taxon>
        <taxon>Atherinomorphae</taxon>
        <taxon>Beloniformes</taxon>
        <taxon>Adrianichthyidae</taxon>
        <taxon>Oryziinae</taxon>
        <taxon>Oryzias</taxon>
    </lineage>
</organism>
<feature type="transmembrane region" description="Helical" evidence="8">
    <location>
        <begin position="252"/>
        <end position="273"/>
    </location>
</feature>
<evidence type="ECO:0000313" key="11">
    <source>
        <dbReference type="Proteomes" id="UP000283210"/>
    </source>
</evidence>